<proteinExistence type="predicted"/>
<name>A0A3P1Z4W8_TANFO</name>
<gene>
    <name evidence="1" type="ORF">EII41_02500</name>
</gene>
<comment type="caution">
    <text evidence="1">The sequence shown here is derived from an EMBL/GenBank/DDBJ whole genome shotgun (WGS) entry which is preliminary data.</text>
</comment>
<dbReference type="Proteomes" id="UP000279860">
    <property type="component" value="Unassembled WGS sequence"/>
</dbReference>
<sequence length="227" mass="25447">MTPENPTPKKRRSAYVSNEKALLNYDAIFTNVSTQPVIQNELAEYGYDDAKIAEGKTLADAARKAYNDNLRENAEVTVARKNFDQQAEQFLAAYAAHRKAAKVCFRRDPAVIKQLGIVGRDPDAFAPRLEEAENFYRIIALTPAIATPLAQFKITPETITQAQQQAALVRQARADYLREKGESQDATKQKDAAFRAIETWLSDFFAVARIALEDNPQLLEALTKIVR</sequence>
<organism evidence="1 2">
    <name type="scientific">Tannerella forsythia</name>
    <name type="common">Bacteroides forsythus</name>
    <dbReference type="NCBI Taxonomy" id="28112"/>
    <lineage>
        <taxon>Bacteria</taxon>
        <taxon>Pseudomonadati</taxon>
        <taxon>Bacteroidota</taxon>
        <taxon>Bacteroidia</taxon>
        <taxon>Bacteroidales</taxon>
        <taxon>Tannerellaceae</taxon>
        <taxon>Tannerella</taxon>
    </lineage>
</organism>
<evidence type="ECO:0000313" key="2">
    <source>
        <dbReference type="Proteomes" id="UP000279860"/>
    </source>
</evidence>
<protein>
    <submittedName>
        <fullName evidence="1">Uncharacterized protein</fullName>
    </submittedName>
</protein>
<reference evidence="1 2" key="1">
    <citation type="submission" date="2018-11" db="EMBL/GenBank/DDBJ databases">
        <title>Genomes From Bacteria Associated with the Canine Oral Cavity: a Test Case for Automated Genome-Based Taxonomic Assignment.</title>
        <authorList>
            <person name="Coil D.A."/>
            <person name="Jospin G."/>
            <person name="Darling A.E."/>
            <person name="Wallis C."/>
            <person name="Davis I.J."/>
            <person name="Harris S."/>
            <person name="Eisen J.A."/>
            <person name="Holcombe L.J."/>
            <person name="O'Flynn C."/>
        </authorList>
    </citation>
    <scope>NUCLEOTIDE SEQUENCE [LARGE SCALE GENOMIC DNA]</scope>
    <source>
        <strain evidence="1 2">OH1426_COT-023</strain>
    </source>
</reference>
<accession>A0A3P1Z4W8</accession>
<evidence type="ECO:0000313" key="1">
    <source>
        <dbReference type="EMBL" id="RRD78309.1"/>
    </source>
</evidence>
<dbReference type="AlphaFoldDB" id="A0A3P1Z4W8"/>
<dbReference type="EMBL" id="RQYN01000005">
    <property type="protein sequence ID" value="RRD78309.1"/>
    <property type="molecule type" value="Genomic_DNA"/>
</dbReference>
<dbReference type="RefSeq" id="WP_124789295.1">
    <property type="nucleotide sequence ID" value="NZ_RQYN01000005.1"/>
</dbReference>